<reference evidence="1 2" key="1">
    <citation type="submission" date="2021-07" db="EMBL/GenBank/DDBJ databases">
        <authorList>
            <person name="Palmer J.M."/>
        </authorList>
    </citation>
    <scope>NUCLEOTIDE SEQUENCE [LARGE SCALE GENOMIC DNA]</scope>
    <source>
        <strain evidence="1 2">AT_MEX2019</strain>
        <tissue evidence="1">Muscle</tissue>
    </source>
</reference>
<comment type="caution">
    <text evidence="1">The sequence shown here is derived from an EMBL/GenBank/DDBJ whole genome shotgun (WGS) entry which is preliminary data.</text>
</comment>
<keyword evidence="2" id="KW-1185">Reference proteome</keyword>
<name>A0ABU7BUQ0_9TELE</name>
<proteinExistence type="predicted"/>
<evidence type="ECO:0000313" key="2">
    <source>
        <dbReference type="Proteomes" id="UP001345963"/>
    </source>
</evidence>
<dbReference type="EMBL" id="JAHUTI010069391">
    <property type="protein sequence ID" value="MED6254372.1"/>
    <property type="molecule type" value="Genomic_DNA"/>
</dbReference>
<dbReference type="Proteomes" id="UP001345963">
    <property type="component" value="Unassembled WGS sequence"/>
</dbReference>
<accession>A0ABU7BUQ0</accession>
<evidence type="ECO:0000313" key="1">
    <source>
        <dbReference type="EMBL" id="MED6254372.1"/>
    </source>
</evidence>
<protein>
    <submittedName>
        <fullName evidence="1">Uncharacterized protein</fullName>
    </submittedName>
</protein>
<sequence>MSATPQKAMSGLAHFWLMLHKNKNLNESRQQLQSNTIPHLAQTLRKRELLLQPTIVINTHRECLVSRCFVRAPAGSVSFPKLEDRQIIFLKDFFCGTSGLYFSSVI</sequence>
<organism evidence="1 2">
    <name type="scientific">Ataeniobius toweri</name>
    <dbReference type="NCBI Taxonomy" id="208326"/>
    <lineage>
        <taxon>Eukaryota</taxon>
        <taxon>Metazoa</taxon>
        <taxon>Chordata</taxon>
        <taxon>Craniata</taxon>
        <taxon>Vertebrata</taxon>
        <taxon>Euteleostomi</taxon>
        <taxon>Actinopterygii</taxon>
        <taxon>Neopterygii</taxon>
        <taxon>Teleostei</taxon>
        <taxon>Neoteleostei</taxon>
        <taxon>Acanthomorphata</taxon>
        <taxon>Ovalentaria</taxon>
        <taxon>Atherinomorphae</taxon>
        <taxon>Cyprinodontiformes</taxon>
        <taxon>Goodeidae</taxon>
        <taxon>Ataeniobius</taxon>
    </lineage>
</organism>
<gene>
    <name evidence="1" type="ORF">ATANTOWER_024288</name>
</gene>